<name>A0ACC5QWM0_9HYPH</name>
<organism evidence="1 2">
    <name type="scientific">Taklimakanibacter albus</name>
    <dbReference type="NCBI Taxonomy" id="2800327"/>
    <lineage>
        <taxon>Bacteria</taxon>
        <taxon>Pseudomonadati</taxon>
        <taxon>Pseudomonadota</taxon>
        <taxon>Alphaproteobacteria</taxon>
        <taxon>Hyphomicrobiales</taxon>
        <taxon>Aestuariivirgaceae</taxon>
        <taxon>Taklimakanibacter</taxon>
    </lineage>
</organism>
<sequence length="153" mass="16565">MIRTIFFVLFALGLFELFLLVKTGQWFGAWFPVLAVILGFMAGGVTIRHTGIKSLNEIAQASRTGQTGAQAAIGGILGFFAGVLFILPGLLSDVAAILLLIPVSRRLVEAYMVRNGVRQNRAPGSVVIDGEAVEIIDDRLPPQDKNDNSPWSR</sequence>
<dbReference type="Proteomes" id="UP000616151">
    <property type="component" value="Unassembled WGS sequence"/>
</dbReference>
<proteinExistence type="predicted"/>
<evidence type="ECO:0000313" key="2">
    <source>
        <dbReference type="Proteomes" id="UP000616151"/>
    </source>
</evidence>
<accession>A0ACC5QWM0</accession>
<evidence type="ECO:0000313" key="1">
    <source>
        <dbReference type="EMBL" id="MBK1864770.1"/>
    </source>
</evidence>
<gene>
    <name evidence="1" type="ORF">JHL16_00265</name>
</gene>
<dbReference type="EMBL" id="JAENHL010000003">
    <property type="protein sequence ID" value="MBK1864770.1"/>
    <property type="molecule type" value="Genomic_DNA"/>
</dbReference>
<protein>
    <submittedName>
        <fullName evidence="1">FxsA family protein</fullName>
    </submittedName>
</protein>
<keyword evidence="2" id="KW-1185">Reference proteome</keyword>
<comment type="caution">
    <text evidence="1">The sequence shown here is derived from an EMBL/GenBank/DDBJ whole genome shotgun (WGS) entry which is preliminary data.</text>
</comment>
<reference evidence="1" key="1">
    <citation type="submission" date="2021-01" db="EMBL/GenBank/DDBJ databases">
        <authorList>
            <person name="Sun Q."/>
        </authorList>
    </citation>
    <scope>NUCLEOTIDE SEQUENCE</scope>
    <source>
        <strain evidence="1">YIM B02566</strain>
    </source>
</reference>